<evidence type="ECO:0000256" key="13">
    <source>
        <dbReference type="ARBA" id="ARBA00023160"/>
    </source>
</evidence>
<evidence type="ECO:0000256" key="4">
    <source>
        <dbReference type="ARBA" id="ARBA00006714"/>
    </source>
</evidence>
<evidence type="ECO:0000256" key="18">
    <source>
        <dbReference type="ARBA" id="ARBA00032821"/>
    </source>
</evidence>
<sequence length="169" mass="18836">MSFQSKSSYDYDELIDCAMGRLFGQGNAKLPLPPLLMFDRIIHISDEGGLYGKGALIAELDIKPGQWFFDCHFVDDPVMPGCLGLDAFWQLLGFYVGWTGAPGIGRAIGVGMVKFSGQVLPQNRKVVYRLHIKRIINYNIVLGTADGTMEVDDKIIYEVKDIKIGVFQK</sequence>
<dbReference type="EC" id="4.2.1.59" evidence="7"/>
<keyword evidence="14 19" id="KW-0413">Isomerase</keyword>
<comment type="similarity">
    <text evidence="4">Belongs to the thioester dehydratase family. FabA subfamily.</text>
</comment>
<dbReference type="UniPathway" id="UPA00094"/>
<keyword evidence="10" id="KW-0444">Lipid biosynthesis</keyword>
<evidence type="ECO:0000256" key="17">
    <source>
        <dbReference type="ARBA" id="ARBA00032302"/>
    </source>
</evidence>
<dbReference type="RefSeq" id="WP_147192063.1">
    <property type="nucleotide sequence ID" value="NZ_CP042435.1"/>
</dbReference>
<gene>
    <name evidence="19" type="primary">fabA</name>
    <name evidence="19" type="ORF">FRZ67_18630</name>
</gene>
<evidence type="ECO:0000313" key="20">
    <source>
        <dbReference type="Proteomes" id="UP000321533"/>
    </source>
</evidence>
<dbReference type="InterPro" id="IPR013114">
    <property type="entry name" value="FabA_FabZ"/>
</dbReference>
<evidence type="ECO:0000256" key="12">
    <source>
        <dbReference type="ARBA" id="ARBA00023098"/>
    </source>
</evidence>
<name>A0A5B8VFX1_9BACT</name>
<comment type="catalytic activity">
    <reaction evidence="1">
        <text>a (3R)-hydroxyacyl-[ACP] = a (2E)-enoyl-[ACP] + H2O</text>
        <dbReference type="Rhea" id="RHEA:13097"/>
        <dbReference type="Rhea" id="RHEA-COMP:9925"/>
        <dbReference type="Rhea" id="RHEA-COMP:9945"/>
        <dbReference type="ChEBI" id="CHEBI:15377"/>
        <dbReference type="ChEBI" id="CHEBI:78784"/>
        <dbReference type="ChEBI" id="CHEBI:78827"/>
        <dbReference type="EC" id="4.2.1.59"/>
    </reaction>
</comment>
<dbReference type="GO" id="GO:0034017">
    <property type="term" value="F:trans-2-decenoyl-acyl-carrier-protein isomerase activity"/>
    <property type="evidence" value="ECO:0007669"/>
    <property type="project" value="UniProtKB-EC"/>
</dbReference>
<dbReference type="PANTHER" id="PTHR30272">
    <property type="entry name" value="3-HYDROXYACYL-[ACYL-CARRIER-PROTEIN] DEHYDRATASE"/>
    <property type="match status" value="1"/>
</dbReference>
<evidence type="ECO:0000256" key="1">
    <source>
        <dbReference type="ARBA" id="ARBA00001055"/>
    </source>
</evidence>
<comment type="pathway">
    <text evidence="3">Lipid metabolism; fatty acid biosynthesis.</text>
</comment>
<dbReference type="EC" id="5.3.3.14" evidence="6"/>
<dbReference type="PANTHER" id="PTHR30272:SF8">
    <property type="entry name" value="3-HYDROXYDECANOYL-[ACYL-CARRIER-PROTEIN] DEHYDRATASE"/>
    <property type="match status" value="1"/>
</dbReference>
<comment type="subcellular location">
    <subcellularLocation>
        <location evidence="2">Cytoplasm</location>
    </subcellularLocation>
</comment>
<dbReference type="Proteomes" id="UP000321533">
    <property type="component" value="Chromosome"/>
</dbReference>
<dbReference type="GO" id="GO:0019171">
    <property type="term" value="F:(3R)-hydroxyacyl-[acyl-carrier-protein] dehydratase activity"/>
    <property type="evidence" value="ECO:0007669"/>
    <property type="project" value="UniProtKB-EC"/>
</dbReference>
<comment type="subunit">
    <text evidence="5">Homodimer.</text>
</comment>
<evidence type="ECO:0000256" key="9">
    <source>
        <dbReference type="ARBA" id="ARBA00022490"/>
    </source>
</evidence>
<evidence type="ECO:0000256" key="11">
    <source>
        <dbReference type="ARBA" id="ARBA00022832"/>
    </source>
</evidence>
<dbReference type="OrthoDB" id="9786735at2"/>
<organism evidence="19 20">
    <name type="scientific">Panacibacter ginsenosidivorans</name>
    <dbReference type="NCBI Taxonomy" id="1813871"/>
    <lineage>
        <taxon>Bacteria</taxon>
        <taxon>Pseudomonadati</taxon>
        <taxon>Bacteroidota</taxon>
        <taxon>Chitinophagia</taxon>
        <taxon>Chitinophagales</taxon>
        <taxon>Chitinophagaceae</taxon>
        <taxon>Panacibacter</taxon>
    </lineage>
</organism>
<keyword evidence="15 19" id="KW-0456">Lyase</keyword>
<evidence type="ECO:0000256" key="16">
    <source>
        <dbReference type="ARBA" id="ARBA00031656"/>
    </source>
</evidence>
<dbReference type="Gene3D" id="3.10.129.10">
    <property type="entry name" value="Hotdog Thioesterase"/>
    <property type="match status" value="1"/>
</dbReference>
<protein>
    <recommendedName>
        <fullName evidence="8">3-hydroxydecanoyl-[acyl-carrier-protein] dehydratase</fullName>
        <ecNumber evidence="7">4.2.1.59</ecNumber>
        <ecNumber evidence="6">5.3.3.14</ecNumber>
    </recommendedName>
    <alternativeName>
        <fullName evidence="17">3-hydroxyacyl-[acyl-carrier-protein] dehydratase FabA</fullName>
    </alternativeName>
    <alternativeName>
        <fullName evidence="18">Beta-hydroxydecanoyl thioester dehydrase</fullName>
    </alternativeName>
    <alternativeName>
        <fullName evidence="16">Trans-2-decenoyl-[acyl-carrier-protein] isomerase</fullName>
    </alternativeName>
</protein>
<evidence type="ECO:0000256" key="3">
    <source>
        <dbReference type="ARBA" id="ARBA00005194"/>
    </source>
</evidence>
<dbReference type="KEGG" id="pgin:FRZ67_18630"/>
<evidence type="ECO:0000313" key="19">
    <source>
        <dbReference type="EMBL" id="QEC69228.1"/>
    </source>
</evidence>
<evidence type="ECO:0000256" key="5">
    <source>
        <dbReference type="ARBA" id="ARBA00011738"/>
    </source>
</evidence>
<dbReference type="NCBIfam" id="TIGR01749">
    <property type="entry name" value="fabA"/>
    <property type="match status" value="1"/>
</dbReference>
<keyword evidence="13" id="KW-0275">Fatty acid biosynthesis</keyword>
<keyword evidence="9" id="KW-0963">Cytoplasm</keyword>
<evidence type="ECO:0000256" key="10">
    <source>
        <dbReference type="ARBA" id="ARBA00022516"/>
    </source>
</evidence>
<dbReference type="AlphaFoldDB" id="A0A5B8VFX1"/>
<dbReference type="Pfam" id="PF07977">
    <property type="entry name" value="FabA"/>
    <property type="match status" value="1"/>
</dbReference>
<dbReference type="InterPro" id="IPR010083">
    <property type="entry name" value="FabA"/>
</dbReference>
<keyword evidence="20" id="KW-1185">Reference proteome</keyword>
<dbReference type="GO" id="GO:0006633">
    <property type="term" value="P:fatty acid biosynthetic process"/>
    <property type="evidence" value="ECO:0007669"/>
    <property type="project" value="UniProtKB-UniPathway"/>
</dbReference>
<keyword evidence="11" id="KW-0276">Fatty acid metabolism</keyword>
<proteinExistence type="inferred from homology"/>
<evidence type="ECO:0000256" key="15">
    <source>
        <dbReference type="ARBA" id="ARBA00023239"/>
    </source>
</evidence>
<evidence type="ECO:0000256" key="6">
    <source>
        <dbReference type="ARBA" id="ARBA00012677"/>
    </source>
</evidence>
<dbReference type="InterPro" id="IPR029069">
    <property type="entry name" value="HotDog_dom_sf"/>
</dbReference>
<accession>A0A5B8VFX1</accession>
<evidence type="ECO:0000256" key="2">
    <source>
        <dbReference type="ARBA" id="ARBA00004496"/>
    </source>
</evidence>
<evidence type="ECO:0000256" key="7">
    <source>
        <dbReference type="ARBA" id="ARBA00013167"/>
    </source>
</evidence>
<dbReference type="SUPFAM" id="SSF54637">
    <property type="entry name" value="Thioesterase/thiol ester dehydrase-isomerase"/>
    <property type="match status" value="1"/>
</dbReference>
<dbReference type="EMBL" id="CP042435">
    <property type="protein sequence ID" value="QEC69228.1"/>
    <property type="molecule type" value="Genomic_DNA"/>
</dbReference>
<dbReference type="GO" id="GO:0005737">
    <property type="term" value="C:cytoplasm"/>
    <property type="evidence" value="ECO:0007669"/>
    <property type="project" value="UniProtKB-SubCell"/>
</dbReference>
<keyword evidence="12" id="KW-0443">Lipid metabolism</keyword>
<evidence type="ECO:0000256" key="8">
    <source>
        <dbReference type="ARBA" id="ARBA00017810"/>
    </source>
</evidence>
<reference evidence="19 20" key="1">
    <citation type="journal article" date="2016" name="Int. J. Syst. Evol. Microbiol.">
        <title>Panacibacter ginsenosidivorans gen. nov., sp. nov., with ginsenoside converting activity isolated from soil of a ginseng field.</title>
        <authorList>
            <person name="Siddiqi M.Z."/>
            <person name="Muhammad Shafi S."/>
            <person name="Choi K.D."/>
            <person name="Im W.T."/>
        </authorList>
    </citation>
    <scope>NUCLEOTIDE SEQUENCE [LARGE SCALE GENOMIC DNA]</scope>
    <source>
        <strain evidence="19 20">Gsoil1550</strain>
    </source>
</reference>
<dbReference type="NCBIfam" id="NF003509">
    <property type="entry name" value="PRK05174.1"/>
    <property type="match status" value="1"/>
</dbReference>
<evidence type="ECO:0000256" key="14">
    <source>
        <dbReference type="ARBA" id="ARBA00023235"/>
    </source>
</evidence>